<gene>
    <name evidence="2" type="ORF">PLXY2_LOCUS9688</name>
</gene>
<organism evidence="2 3">
    <name type="scientific">Plutella xylostella</name>
    <name type="common">Diamondback moth</name>
    <name type="synonym">Plutella maculipennis</name>
    <dbReference type="NCBI Taxonomy" id="51655"/>
    <lineage>
        <taxon>Eukaryota</taxon>
        <taxon>Metazoa</taxon>
        <taxon>Ecdysozoa</taxon>
        <taxon>Arthropoda</taxon>
        <taxon>Hexapoda</taxon>
        <taxon>Insecta</taxon>
        <taxon>Pterygota</taxon>
        <taxon>Neoptera</taxon>
        <taxon>Endopterygota</taxon>
        <taxon>Lepidoptera</taxon>
        <taxon>Glossata</taxon>
        <taxon>Ditrysia</taxon>
        <taxon>Yponomeutoidea</taxon>
        <taxon>Plutellidae</taxon>
        <taxon>Plutella</taxon>
    </lineage>
</organism>
<evidence type="ECO:0000259" key="1">
    <source>
        <dbReference type="SMART" id="SM01126"/>
    </source>
</evidence>
<dbReference type="PANTHER" id="PTHR47163">
    <property type="entry name" value="DDE_TNP_IS1595 DOMAIN-CONTAINING PROTEIN"/>
    <property type="match status" value="1"/>
</dbReference>
<evidence type="ECO:0000313" key="2">
    <source>
        <dbReference type="EMBL" id="CAG9129841.1"/>
    </source>
</evidence>
<dbReference type="Pfam" id="PF12762">
    <property type="entry name" value="DDE_Tnp_IS1595"/>
    <property type="match status" value="1"/>
</dbReference>
<dbReference type="InterPro" id="IPR024445">
    <property type="entry name" value="Tnp_ISXO2-like"/>
</dbReference>
<dbReference type="SMART" id="SM01126">
    <property type="entry name" value="DDE_Tnp_IS1595"/>
    <property type="match status" value="1"/>
</dbReference>
<comment type="caution">
    <text evidence="2">The sequence shown here is derived from an EMBL/GenBank/DDBJ whole genome shotgun (WGS) entry which is preliminary data.</text>
</comment>
<accession>A0A8S4FQE1</accession>
<sequence>MNPLDLLLERNFNIWNFGMGIPNNAAAIEAAKAWLLIPSRPPRCPNCRVRMCREVKESYKLGYRWRCWRCTRARDERQKTLSPLAKTFFARGKVSMVAYLRLMVHFLRRDKVSQAAKDVGVARKSASQVYHFLREVCEVAEAHDRVKIGGVDDVVEVDETHLYTRKYHRGRLLRRQTWSFGCLSRKDKHIHVELIPDKTRATLDPIVESNVEQGSFIMSDMHRAYMGIDQRLGMRGHAVVNHSIQFVNGTVAIPVDPALGDPIPGTANVCVKVHTNTLERQWLELKRHCRSCRDERRLKWYMGEFMYRNNVLRALPSDAARFRRLLRDIHRVYPGYERRGIKIRRCRCRPNCPRQSLLANQTCT</sequence>
<protein>
    <submittedName>
        <fullName evidence="2">(diamondback moth) hypothetical protein</fullName>
    </submittedName>
</protein>
<dbReference type="InterPro" id="IPR053164">
    <property type="entry name" value="IS1016-like_transposase"/>
</dbReference>
<feature type="domain" description="ISXO2-like transposase" evidence="1">
    <location>
        <begin position="147"/>
        <end position="310"/>
    </location>
</feature>
<evidence type="ECO:0000313" key="3">
    <source>
        <dbReference type="Proteomes" id="UP000653454"/>
    </source>
</evidence>
<dbReference type="Proteomes" id="UP000653454">
    <property type="component" value="Unassembled WGS sequence"/>
</dbReference>
<dbReference type="PANTHER" id="PTHR47163:SF3">
    <property type="entry name" value="PROTEIN CBG18017"/>
    <property type="match status" value="1"/>
</dbReference>
<dbReference type="AlphaFoldDB" id="A0A8S4FQE1"/>
<name>A0A8S4FQE1_PLUXY</name>
<proteinExistence type="predicted"/>
<reference evidence="2" key="1">
    <citation type="submission" date="2020-11" db="EMBL/GenBank/DDBJ databases">
        <authorList>
            <person name="Whiteford S."/>
        </authorList>
    </citation>
    <scope>NUCLEOTIDE SEQUENCE</scope>
</reference>
<dbReference type="EMBL" id="CAJHNJ030000039">
    <property type="protein sequence ID" value="CAG9129841.1"/>
    <property type="molecule type" value="Genomic_DNA"/>
</dbReference>
<keyword evidence="3" id="KW-1185">Reference proteome</keyword>